<comment type="caution">
    <text evidence="8">The sequence shown here is derived from an EMBL/GenBank/DDBJ whole genome shotgun (WGS) entry which is preliminary data.</text>
</comment>
<dbReference type="Pfam" id="PF12251">
    <property type="entry name" value="SNAPC3"/>
    <property type="match status" value="1"/>
</dbReference>
<name>A0A4S4DHJ4_CAMSN</name>
<dbReference type="GO" id="GO:0042796">
    <property type="term" value="P:snRNA transcription by RNA polymerase III"/>
    <property type="evidence" value="ECO:0007669"/>
    <property type="project" value="TreeGrafter"/>
</dbReference>
<dbReference type="PANTHER" id="PTHR13421">
    <property type="entry name" value="SNRNA-ACTIVATING PROTEIN COMPLEX SUBUNIT 3"/>
    <property type="match status" value="1"/>
</dbReference>
<dbReference type="Proteomes" id="UP000306102">
    <property type="component" value="Unassembled WGS sequence"/>
</dbReference>
<sequence length="647" mass="73064">MNMTTTTTEMTESYFQDGEDRFVSIPRGGPVYVPDMVGPLTRVSDFEASVHQEVLVRISLSYTPTPIPIPTQSDFVPLSIVSNSNTTLFGSVQKLKAEVCSDLSEMFDEDLCANAERQLKRVNVFEMHSKRLLNFQFLRLMIHCCIKINLCDVDELKIIAEEELVNKAFEEAFKTGNSSEVSEEQSNAGAEVAAVGKGMKNRIENMAMLLARKASRKDDGRISSCGHAGLEGSGMLEDASASFKSLNGFPQRTGDNGKLSGNISKKRKMRGRIINQQNHTSKESYIRKVEQLAKIKQKQDEDKAAARLHSFKGNCRIIECATLSSDGSERMKALKSLSSTTKVRSSNIHDHVPVLHPETVLCVEVYHNKRTWAKTQEFLVLGCQPLTELRDSIYCLTDKVMEKAEQHDPSGYFLIEDVFCNDLRVPSAIDYSEPVFDWFRKSEAEVLEKWECIISGEMQQKQKALLGSASSSHLPRFKAVDMHKTRFSDLRFRLGAGYLYCHQGDCKHVIVVRDMRLIHPEDVQNRAAYPITTFQLKLRYRKCSVCKIYRAEKVTVDDKWAPDNPCYFCKYCYYMLHYDENGSLLYDEFSVPLSRQPLHSYLPVTSPPSPRQPLLPSSSAFGNPPASSPRHHSSAYPQPLFPLPVTG</sequence>
<evidence type="ECO:0000256" key="3">
    <source>
        <dbReference type="ARBA" id="ARBA00023015"/>
    </source>
</evidence>
<evidence type="ECO:0000256" key="6">
    <source>
        <dbReference type="ARBA" id="ARBA00023242"/>
    </source>
</evidence>
<evidence type="ECO:0000256" key="7">
    <source>
        <dbReference type="SAM" id="MobiDB-lite"/>
    </source>
</evidence>
<evidence type="ECO:0000256" key="4">
    <source>
        <dbReference type="ARBA" id="ARBA00023125"/>
    </source>
</evidence>
<keyword evidence="9" id="KW-1185">Reference proteome</keyword>
<dbReference type="GO" id="GO:0001006">
    <property type="term" value="F:RNA polymerase III type 3 promoter sequence-specific DNA binding"/>
    <property type="evidence" value="ECO:0007669"/>
    <property type="project" value="TreeGrafter"/>
</dbReference>
<evidence type="ECO:0000256" key="5">
    <source>
        <dbReference type="ARBA" id="ARBA00023163"/>
    </source>
</evidence>
<dbReference type="GO" id="GO:0019185">
    <property type="term" value="C:snRNA-activating protein complex"/>
    <property type="evidence" value="ECO:0007669"/>
    <property type="project" value="TreeGrafter"/>
</dbReference>
<dbReference type="GO" id="GO:0042795">
    <property type="term" value="P:snRNA transcription by RNA polymerase II"/>
    <property type="evidence" value="ECO:0007669"/>
    <property type="project" value="TreeGrafter"/>
</dbReference>
<gene>
    <name evidence="8" type="ORF">TEA_010237</name>
</gene>
<dbReference type="STRING" id="542762.A0A4S4DHJ4"/>
<organism evidence="8 9">
    <name type="scientific">Camellia sinensis var. sinensis</name>
    <name type="common">China tea</name>
    <dbReference type="NCBI Taxonomy" id="542762"/>
    <lineage>
        <taxon>Eukaryota</taxon>
        <taxon>Viridiplantae</taxon>
        <taxon>Streptophyta</taxon>
        <taxon>Embryophyta</taxon>
        <taxon>Tracheophyta</taxon>
        <taxon>Spermatophyta</taxon>
        <taxon>Magnoliopsida</taxon>
        <taxon>eudicotyledons</taxon>
        <taxon>Gunneridae</taxon>
        <taxon>Pentapetalae</taxon>
        <taxon>asterids</taxon>
        <taxon>Ericales</taxon>
        <taxon>Theaceae</taxon>
        <taxon>Camellia</taxon>
    </lineage>
</organism>
<evidence type="ECO:0000256" key="2">
    <source>
        <dbReference type="ARBA" id="ARBA00010410"/>
    </source>
</evidence>
<dbReference type="GO" id="GO:0003681">
    <property type="term" value="F:bent DNA binding"/>
    <property type="evidence" value="ECO:0007669"/>
    <property type="project" value="TreeGrafter"/>
</dbReference>
<keyword evidence="6" id="KW-0539">Nucleus</keyword>
<dbReference type="GO" id="GO:0001046">
    <property type="term" value="F:core promoter sequence-specific DNA binding"/>
    <property type="evidence" value="ECO:0007669"/>
    <property type="project" value="TreeGrafter"/>
</dbReference>
<proteinExistence type="inferred from homology"/>
<reference evidence="8 9" key="1">
    <citation type="journal article" date="2018" name="Proc. Natl. Acad. Sci. U.S.A.">
        <title>Draft genome sequence of Camellia sinensis var. sinensis provides insights into the evolution of the tea genome and tea quality.</title>
        <authorList>
            <person name="Wei C."/>
            <person name="Yang H."/>
            <person name="Wang S."/>
            <person name="Zhao J."/>
            <person name="Liu C."/>
            <person name="Gao L."/>
            <person name="Xia E."/>
            <person name="Lu Y."/>
            <person name="Tai Y."/>
            <person name="She G."/>
            <person name="Sun J."/>
            <person name="Cao H."/>
            <person name="Tong W."/>
            <person name="Gao Q."/>
            <person name="Li Y."/>
            <person name="Deng W."/>
            <person name="Jiang X."/>
            <person name="Wang W."/>
            <person name="Chen Q."/>
            <person name="Zhang S."/>
            <person name="Li H."/>
            <person name="Wu J."/>
            <person name="Wang P."/>
            <person name="Li P."/>
            <person name="Shi C."/>
            <person name="Zheng F."/>
            <person name="Jian J."/>
            <person name="Huang B."/>
            <person name="Shan D."/>
            <person name="Shi M."/>
            <person name="Fang C."/>
            <person name="Yue Y."/>
            <person name="Li F."/>
            <person name="Li D."/>
            <person name="Wei S."/>
            <person name="Han B."/>
            <person name="Jiang C."/>
            <person name="Yin Y."/>
            <person name="Xia T."/>
            <person name="Zhang Z."/>
            <person name="Bennetzen J.L."/>
            <person name="Zhao S."/>
            <person name="Wan X."/>
        </authorList>
    </citation>
    <scope>NUCLEOTIDE SEQUENCE [LARGE SCALE GENOMIC DNA]</scope>
    <source>
        <strain evidence="9">cv. Shuchazao</strain>
        <tissue evidence="8">Leaf</tissue>
    </source>
</reference>
<keyword evidence="4" id="KW-0238">DNA-binding</keyword>
<evidence type="ECO:0008006" key="10">
    <source>
        <dbReference type="Google" id="ProtNLM"/>
    </source>
</evidence>
<dbReference type="AlphaFoldDB" id="A0A4S4DHJ4"/>
<comment type="subcellular location">
    <subcellularLocation>
        <location evidence="1">Nucleus</location>
    </subcellularLocation>
</comment>
<evidence type="ECO:0000313" key="8">
    <source>
        <dbReference type="EMBL" id="THG01346.1"/>
    </source>
</evidence>
<evidence type="ECO:0000313" key="9">
    <source>
        <dbReference type="Proteomes" id="UP000306102"/>
    </source>
</evidence>
<accession>A0A4S4DHJ4</accession>
<comment type="similarity">
    <text evidence="2">Belongs to the SNAPC3/SRD2 family.</text>
</comment>
<keyword evidence="5" id="KW-0804">Transcription</keyword>
<dbReference type="PANTHER" id="PTHR13421:SF16">
    <property type="entry name" value="SNRNA-ACTIVATING PROTEIN COMPLEX SUBUNIT 3"/>
    <property type="match status" value="1"/>
</dbReference>
<dbReference type="InterPro" id="IPR022042">
    <property type="entry name" value="snRNA-activating_su3"/>
</dbReference>
<protein>
    <recommendedName>
        <fullName evidence="10">snRNA-activating protein complex subunit</fullName>
    </recommendedName>
</protein>
<dbReference type="GO" id="GO:0000978">
    <property type="term" value="F:RNA polymerase II cis-regulatory region sequence-specific DNA binding"/>
    <property type="evidence" value="ECO:0007669"/>
    <property type="project" value="TreeGrafter"/>
</dbReference>
<dbReference type="EMBL" id="SDRB02011429">
    <property type="protein sequence ID" value="THG01346.1"/>
    <property type="molecule type" value="Genomic_DNA"/>
</dbReference>
<evidence type="ECO:0000256" key="1">
    <source>
        <dbReference type="ARBA" id="ARBA00004123"/>
    </source>
</evidence>
<feature type="region of interest" description="Disordered" evidence="7">
    <location>
        <begin position="605"/>
        <end position="647"/>
    </location>
</feature>
<dbReference type="GO" id="GO:0005634">
    <property type="term" value="C:nucleus"/>
    <property type="evidence" value="ECO:0007669"/>
    <property type="project" value="UniProtKB-SubCell"/>
</dbReference>
<keyword evidence="3" id="KW-0805">Transcription regulation</keyword>